<dbReference type="Proteomes" id="UP000002037">
    <property type="component" value="Unassembled WGS sequence"/>
</dbReference>
<dbReference type="OrthoDB" id="4076147at2759"/>
<dbReference type="eggNOG" id="ENOG502RPXT">
    <property type="taxonomic scope" value="Eukaryota"/>
</dbReference>
<evidence type="ECO:0000313" key="2">
    <source>
        <dbReference type="Proteomes" id="UP000002037"/>
    </source>
</evidence>
<gene>
    <name evidence="1" type="ORF">CTRG_01438</name>
</gene>
<dbReference type="VEuPathDB" id="FungiDB:CTRG_01438"/>
<reference evidence="1 2" key="1">
    <citation type="journal article" date="2009" name="Nature">
        <title>Evolution of pathogenicity and sexual reproduction in eight Candida genomes.</title>
        <authorList>
            <person name="Butler G."/>
            <person name="Rasmussen M.D."/>
            <person name="Lin M.F."/>
            <person name="Santos M.A."/>
            <person name="Sakthikumar S."/>
            <person name="Munro C.A."/>
            <person name="Rheinbay E."/>
            <person name="Grabherr M."/>
            <person name="Forche A."/>
            <person name="Reedy J.L."/>
            <person name="Agrafioti I."/>
            <person name="Arnaud M.B."/>
            <person name="Bates S."/>
            <person name="Brown A.J."/>
            <person name="Brunke S."/>
            <person name="Costanzo M.C."/>
            <person name="Fitzpatrick D.A."/>
            <person name="de Groot P.W."/>
            <person name="Harris D."/>
            <person name="Hoyer L.L."/>
            <person name="Hube B."/>
            <person name="Klis F.M."/>
            <person name="Kodira C."/>
            <person name="Lennard N."/>
            <person name="Logue M.E."/>
            <person name="Martin R."/>
            <person name="Neiman A.M."/>
            <person name="Nikolaou E."/>
            <person name="Quail M.A."/>
            <person name="Quinn J."/>
            <person name="Santos M.C."/>
            <person name="Schmitzberger F.F."/>
            <person name="Sherlock G."/>
            <person name="Shah P."/>
            <person name="Silverstein K.A."/>
            <person name="Skrzypek M.S."/>
            <person name="Soll D."/>
            <person name="Staggs R."/>
            <person name="Stansfield I."/>
            <person name="Stumpf M.P."/>
            <person name="Sudbery P.E."/>
            <person name="Srikantha T."/>
            <person name="Zeng Q."/>
            <person name="Berman J."/>
            <person name="Berriman M."/>
            <person name="Heitman J."/>
            <person name="Gow N.A."/>
            <person name="Lorenz M.C."/>
            <person name="Birren B.W."/>
            <person name="Kellis M."/>
            <person name="Cuomo C.A."/>
        </authorList>
    </citation>
    <scope>NUCLEOTIDE SEQUENCE [LARGE SCALE GENOMIC DNA]</scope>
    <source>
        <strain evidence="2">ATCC MYA-3404 / T1</strain>
    </source>
</reference>
<keyword evidence="2" id="KW-1185">Reference proteome</keyword>
<dbReference type="EMBL" id="GG692396">
    <property type="protein sequence ID" value="EER34577.1"/>
    <property type="molecule type" value="Genomic_DNA"/>
</dbReference>
<accession>C5M6F7</accession>
<proteinExistence type="predicted"/>
<dbReference type="HOGENOM" id="CLU_048006_0_0_1"/>
<organism evidence="1 2">
    <name type="scientific">Candida tropicalis (strain ATCC MYA-3404 / T1)</name>
    <name type="common">Yeast</name>
    <dbReference type="NCBI Taxonomy" id="294747"/>
    <lineage>
        <taxon>Eukaryota</taxon>
        <taxon>Fungi</taxon>
        <taxon>Dikarya</taxon>
        <taxon>Ascomycota</taxon>
        <taxon>Saccharomycotina</taxon>
        <taxon>Pichiomycetes</taxon>
        <taxon>Debaryomycetaceae</taxon>
        <taxon>Candida/Lodderomyces clade</taxon>
        <taxon>Candida</taxon>
    </lineage>
</organism>
<protein>
    <submittedName>
        <fullName evidence="1">Uncharacterized protein</fullName>
    </submittedName>
</protein>
<dbReference type="KEGG" id="ctp:CTRG_01438"/>
<sequence length="370" mass="43044">MSTTSSPNVSNSDLETLSDLLRTSSPNQHKSPQISQSLNISKAQVISTPEDKLIELQTQKIELLEKRDQLVKSRANLYNEVNDLRVKLHDLTKEATFNSNQQQLEKLLDSNTKAYIEKLELKNLKNDDYILNNLNVLPSADWNLRLEYIKKFVPFLEIDNINTFNEYQNEQMKRIIEFKLILPLIFKLNIKLFINCDNDILDKIEVSDCFKLSLISSSFTQVLTKNYIPNKKINNLMYALNSFSKLLHTRISIIHKLLKEFKDNLYDTTKYHDLLSDTITDNKRKYAILQNIDEVELKFHINEKPFRLVLNWRIVMGDVIIGTCQSSISLYVIDDSGDGNNSRNLSQIYQTLLSQYDVITSLRIIIKNIF</sequence>
<dbReference type="AlphaFoldDB" id="C5M6F7"/>
<name>C5M6F7_CANTT</name>
<dbReference type="GeneID" id="8301326"/>
<evidence type="ECO:0000313" key="1">
    <source>
        <dbReference type="EMBL" id="EER34577.1"/>
    </source>
</evidence>
<dbReference type="RefSeq" id="XP_002547132.1">
    <property type="nucleotide sequence ID" value="XM_002547086.1"/>
</dbReference>